<protein>
    <submittedName>
        <fullName evidence="3">Uncharacterized protein</fullName>
    </submittedName>
</protein>
<dbReference type="WBParaSite" id="MBELARI_LOCUS18836.1">
    <property type="protein sequence ID" value="MBELARI_LOCUS18836.1"/>
    <property type="gene ID" value="MBELARI_LOCUS18836"/>
</dbReference>
<evidence type="ECO:0000256" key="1">
    <source>
        <dbReference type="SAM" id="Phobius"/>
    </source>
</evidence>
<evidence type="ECO:0000313" key="2">
    <source>
        <dbReference type="Proteomes" id="UP000887575"/>
    </source>
</evidence>
<dbReference type="SUPFAM" id="SSF81321">
    <property type="entry name" value="Family A G protein-coupled receptor-like"/>
    <property type="match status" value="1"/>
</dbReference>
<keyword evidence="2" id="KW-1185">Reference proteome</keyword>
<feature type="transmembrane region" description="Helical" evidence="1">
    <location>
        <begin position="152"/>
        <end position="174"/>
    </location>
</feature>
<dbReference type="InterPro" id="IPR019428">
    <property type="entry name" value="7TM_GPCR_serpentine_rcpt_Str"/>
</dbReference>
<dbReference type="PANTHER" id="PTHR22943:SF248">
    <property type="entry name" value="SEVEN TM RECEPTOR"/>
    <property type="match status" value="1"/>
</dbReference>
<dbReference type="Proteomes" id="UP000887575">
    <property type="component" value="Unassembled WGS sequence"/>
</dbReference>
<feature type="transmembrane region" description="Helical" evidence="1">
    <location>
        <begin position="44"/>
        <end position="64"/>
    </location>
</feature>
<reference evidence="3" key="1">
    <citation type="submission" date="2024-02" db="UniProtKB">
        <authorList>
            <consortium name="WormBaseParasite"/>
        </authorList>
    </citation>
    <scope>IDENTIFICATION</scope>
</reference>
<evidence type="ECO:0000313" key="3">
    <source>
        <dbReference type="WBParaSite" id="MBELARI_LOCUS18836.1"/>
    </source>
</evidence>
<dbReference type="Pfam" id="PF10326">
    <property type="entry name" value="7TM_GPCR_Str"/>
    <property type="match status" value="1"/>
</dbReference>
<accession>A0AAF3EXA1</accession>
<keyword evidence="1" id="KW-1133">Transmembrane helix</keyword>
<organism evidence="2 3">
    <name type="scientific">Mesorhabditis belari</name>
    <dbReference type="NCBI Taxonomy" id="2138241"/>
    <lineage>
        <taxon>Eukaryota</taxon>
        <taxon>Metazoa</taxon>
        <taxon>Ecdysozoa</taxon>
        <taxon>Nematoda</taxon>
        <taxon>Chromadorea</taxon>
        <taxon>Rhabditida</taxon>
        <taxon>Rhabditina</taxon>
        <taxon>Rhabditomorpha</taxon>
        <taxon>Rhabditoidea</taxon>
        <taxon>Rhabditidae</taxon>
        <taxon>Mesorhabditinae</taxon>
        <taxon>Mesorhabditis</taxon>
    </lineage>
</organism>
<feature type="transmembrane region" description="Helical" evidence="1">
    <location>
        <begin position="194"/>
        <end position="212"/>
    </location>
</feature>
<sequence>MGLILIITNYSRPELGQYKYLMITFSTFNIIYPLFHLILMPWMILYWTVLYNKQILLIVFHFLYRYIVVCQPKLIGHFKKWPIRALLGVYIMIDLGLWSWFFETQSWALRENRWILKPDFMNYYKMDADKASILGPLYRYNDTNGMTGFRPYNLLCTSVCMSLLFYKFLFMLWFTARIQRSFKENRMSQKTKKLQMELLKALIAQTICPFLMEGTPCFIIHFSAFNGIYLGMWGSYTLIPASMYPLMDAISMAYFIQDYRRAFISIVFHQKLPLSRAKVFASKDKVETTGSMAAKPIVQIRIFNLEPP</sequence>
<keyword evidence="1" id="KW-0812">Transmembrane</keyword>
<keyword evidence="1" id="KW-0472">Membrane</keyword>
<name>A0AAF3EXA1_9BILA</name>
<feature type="transmembrane region" description="Helical" evidence="1">
    <location>
        <begin position="85"/>
        <end position="102"/>
    </location>
</feature>
<feature type="transmembrane region" description="Helical" evidence="1">
    <location>
        <begin position="20"/>
        <end position="38"/>
    </location>
</feature>
<dbReference type="AlphaFoldDB" id="A0AAF3EXA1"/>
<dbReference type="PANTHER" id="PTHR22943">
    <property type="entry name" value="7-TRANSMEMBRANE DOMAIN RECEPTOR C.ELEGANS"/>
    <property type="match status" value="1"/>
</dbReference>
<proteinExistence type="predicted"/>